<dbReference type="EMBL" id="BPLQ01000191">
    <property type="protein sequence ID" value="GIX68644.1"/>
    <property type="molecule type" value="Genomic_DNA"/>
</dbReference>
<keyword evidence="2" id="KW-1185">Reference proteome</keyword>
<comment type="caution">
    <text evidence="1">The sequence shown here is derived from an EMBL/GenBank/DDBJ whole genome shotgun (WGS) entry which is preliminary data.</text>
</comment>
<accession>A0AAV4M9C5</accession>
<sequence>MLVFQFNINENVAELNLEQKLEVRCGIAENLRCIRFKRQWASELTDRSEMGEWDLCYDLHAPQNHLFGILARGLRGSDLQKCPLTAGITNHLTWIQILAKTLRRNNHAKHVQIKNII</sequence>
<gene>
    <name evidence="1" type="ORF">CDAR_47621</name>
</gene>
<reference evidence="1 2" key="1">
    <citation type="submission" date="2021-06" db="EMBL/GenBank/DDBJ databases">
        <title>Caerostris darwini draft genome.</title>
        <authorList>
            <person name="Kono N."/>
            <person name="Arakawa K."/>
        </authorList>
    </citation>
    <scope>NUCLEOTIDE SEQUENCE [LARGE SCALE GENOMIC DNA]</scope>
</reference>
<protein>
    <submittedName>
        <fullName evidence="1">Uncharacterized protein</fullName>
    </submittedName>
</protein>
<evidence type="ECO:0000313" key="2">
    <source>
        <dbReference type="Proteomes" id="UP001054837"/>
    </source>
</evidence>
<dbReference type="Proteomes" id="UP001054837">
    <property type="component" value="Unassembled WGS sequence"/>
</dbReference>
<proteinExistence type="predicted"/>
<dbReference type="AlphaFoldDB" id="A0AAV4M9C5"/>
<organism evidence="1 2">
    <name type="scientific">Caerostris darwini</name>
    <dbReference type="NCBI Taxonomy" id="1538125"/>
    <lineage>
        <taxon>Eukaryota</taxon>
        <taxon>Metazoa</taxon>
        <taxon>Ecdysozoa</taxon>
        <taxon>Arthropoda</taxon>
        <taxon>Chelicerata</taxon>
        <taxon>Arachnida</taxon>
        <taxon>Araneae</taxon>
        <taxon>Araneomorphae</taxon>
        <taxon>Entelegynae</taxon>
        <taxon>Araneoidea</taxon>
        <taxon>Araneidae</taxon>
        <taxon>Caerostris</taxon>
    </lineage>
</organism>
<name>A0AAV4M9C5_9ARAC</name>
<evidence type="ECO:0000313" key="1">
    <source>
        <dbReference type="EMBL" id="GIX68644.1"/>
    </source>
</evidence>